<dbReference type="AlphaFoldDB" id="A0A132C2J1"/>
<dbReference type="Gene3D" id="3.10.450.40">
    <property type="match status" value="1"/>
</dbReference>
<proteinExistence type="predicted"/>
<dbReference type="PANTHER" id="PTHR38595:SF1">
    <property type="entry name" value="TYPE VI SECRETION SYSTEM COMPONENT TSSE1"/>
    <property type="match status" value="1"/>
</dbReference>
<dbReference type="SUPFAM" id="SSF160719">
    <property type="entry name" value="gpW/gp25-like"/>
    <property type="match status" value="1"/>
</dbReference>
<dbReference type="Pfam" id="PF04965">
    <property type="entry name" value="GPW_gp25"/>
    <property type="match status" value="1"/>
</dbReference>
<dbReference type="PATRIC" id="fig|1768241.3.peg.888"/>
<organism evidence="2 3">
    <name type="scientific">Tritonibacter horizontis</name>
    <dbReference type="NCBI Taxonomy" id="1768241"/>
    <lineage>
        <taxon>Bacteria</taxon>
        <taxon>Pseudomonadati</taxon>
        <taxon>Pseudomonadota</taxon>
        <taxon>Alphaproteobacteria</taxon>
        <taxon>Rhodobacterales</taxon>
        <taxon>Paracoccaceae</taxon>
        <taxon>Tritonibacter</taxon>
    </lineage>
</organism>
<dbReference type="PANTHER" id="PTHR38595">
    <property type="entry name" value="CYTOPLASMIC PROTEIN-RELATED"/>
    <property type="match status" value="1"/>
</dbReference>
<dbReference type="OrthoDB" id="119583at2"/>
<accession>A0A132C2J1</accession>
<dbReference type="InterPro" id="IPR053176">
    <property type="entry name" value="T6SS_TssE1-like"/>
</dbReference>
<dbReference type="Proteomes" id="UP000068382">
    <property type="component" value="Unassembled WGS sequence"/>
</dbReference>
<dbReference type="NCBIfam" id="TIGR03357">
    <property type="entry name" value="VI_zyme"/>
    <property type="match status" value="1"/>
</dbReference>
<reference evidence="2 3" key="1">
    <citation type="submission" date="2015-12" db="EMBL/GenBank/DDBJ databases">
        <title>Genome sequence of the marine Rhodobacteraceae strain O3.65, Candidatus Tritonibacter horizontis.</title>
        <authorList>
            <person name="Poehlein A."/>
            <person name="Giebel H.A."/>
            <person name="Voget S."/>
            <person name="Brinkhoff T."/>
        </authorList>
    </citation>
    <scope>NUCLEOTIDE SEQUENCE [LARGE SCALE GENOMIC DNA]</scope>
    <source>
        <strain evidence="2 3">O3.65</strain>
    </source>
</reference>
<name>A0A132C2J1_9RHOB</name>
<keyword evidence="3" id="KW-1185">Reference proteome</keyword>
<protein>
    <submittedName>
        <fullName evidence="2">Protein 25-like lysozyme</fullName>
    </submittedName>
</protein>
<evidence type="ECO:0000313" key="2">
    <source>
        <dbReference type="EMBL" id="KUP94260.1"/>
    </source>
</evidence>
<gene>
    <name evidence="2" type="ORF">TRIHO_08560</name>
</gene>
<dbReference type="RefSeq" id="WP_068240713.1">
    <property type="nucleotide sequence ID" value="NZ_LPUY01000022.1"/>
</dbReference>
<evidence type="ECO:0000313" key="3">
    <source>
        <dbReference type="Proteomes" id="UP000068382"/>
    </source>
</evidence>
<sequence>MADKTIAERLQPSLLDRLTDDAPSEKKETRDSRVIDLVRLREIIQRDLSWLLNTQNGGHYIDEERFPAVAKSVLNYGLREVTGEFTAKEKMREIRDSIRVAIQSYEPRIIDGSVDVALVDADDTAQMTIALEIRADMWAQPMPLELYLRSKVDLTTGEIHMDRRG</sequence>
<dbReference type="InterPro" id="IPR017737">
    <property type="entry name" value="TssE1-like"/>
</dbReference>
<evidence type="ECO:0000259" key="1">
    <source>
        <dbReference type="Pfam" id="PF04965"/>
    </source>
</evidence>
<comment type="caution">
    <text evidence="2">The sequence shown here is derived from an EMBL/GenBank/DDBJ whole genome shotgun (WGS) entry which is preliminary data.</text>
</comment>
<dbReference type="EMBL" id="LPUY01000022">
    <property type="protein sequence ID" value="KUP94260.1"/>
    <property type="molecule type" value="Genomic_DNA"/>
</dbReference>
<dbReference type="InterPro" id="IPR007048">
    <property type="entry name" value="IraD/Gp25-like"/>
</dbReference>
<feature type="domain" description="IraD/Gp25-like" evidence="1">
    <location>
        <begin position="39"/>
        <end position="141"/>
    </location>
</feature>